<comment type="similarity">
    <text evidence="2 7">Belongs to the UPF0114 family.</text>
</comment>
<dbReference type="GO" id="GO:0005886">
    <property type="term" value="C:plasma membrane"/>
    <property type="evidence" value="ECO:0007669"/>
    <property type="project" value="UniProtKB-SubCell"/>
</dbReference>
<keyword evidence="3 7" id="KW-1003">Cell membrane</keyword>
<dbReference type="Proteomes" id="UP000002257">
    <property type="component" value="Chromosome"/>
</dbReference>
<evidence type="ECO:0000256" key="6">
    <source>
        <dbReference type="ARBA" id="ARBA00023136"/>
    </source>
</evidence>
<name>B8EIF9_METSB</name>
<evidence type="ECO:0000256" key="3">
    <source>
        <dbReference type="ARBA" id="ARBA00022475"/>
    </source>
</evidence>
<keyword evidence="5 7" id="KW-1133">Transmembrane helix</keyword>
<dbReference type="EMBL" id="CP001280">
    <property type="protein sequence ID" value="ACK51278.1"/>
    <property type="molecule type" value="Genomic_DNA"/>
</dbReference>
<dbReference type="OrthoDB" id="9783569at2"/>
<dbReference type="InterPro" id="IPR020761">
    <property type="entry name" value="UPF0114_bac"/>
</dbReference>
<keyword evidence="9" id="KW-1185">Reference proteome</keyword>
<keyword evidence="6 7" id="KW-0472">Membrane</keyword>
<evidence type="ECO:0000313" key="8">
    <source>
        <dbReference type="EMBL" id="ACK51278.1"/>
    </source>
</evidence>
<evidence type="ECO:0000256" key="7">
    <source>
        <dbReference type="HAMAP-Rule" id="MF_00143"/>
    </source>
</evidence>
<reference evidence="8 9" key="1">
    <citation type="journal article" date="2010" name="J. Bacteriol.">
        <title>Complete genome sequence of the aerobic facultative methanotroph Methylocella silvestris BL2.</title>
        <authorList>
            <person name="Chen Y."/>
            <person name="Crombie A."/>
            <person name="Rahman M.T."/>
            <person name="Dedysh S.N."/>
            <person name="Liesack W."/>
            <person name="Stott M.B."/>
            <person name="Alam M."/>
            <person name="Theisen A.R."/>
            <person name="Murrell J.C."/>
            <person name="Dunfield P.F."/>
        </authorList>
    </citation>
    <scope>NUCLEOTIDE SEQUENCE [LARGE SCALE GENOMIC DNA]</scope>
    <source>
        <strain evidence="9">DSM 15510 / CIP 108128 / LMG 27833 / NCIMB 13906 / BL2</strain>
    </source>
</reference>
<gene>
    <name evidence="8" type="ordered locus">Msil_2348</name>
</gene>
<dbReference type="InterPro" id="IPR005134">
    <property type="entry name" value="UPF0114"/>
</dbReference>
<feature type="transmembrane region" description="Helical" evidence="7">
    <location>
        <begin position="74"/>
        <end position="95"/>
    </location>
</feature>
<evidence type="ECO:0000256" key="2">
    <source>
        <dbReference type="ARBA" id="ARBA00005774"/>
    </source>
</evidence>
<dbReference type="eggNOG" id="COG2862">
    <property type="taxonomic scope" value="Bacteria"/>
</dbReference>
<proteinExistence type="inferred from homology"/>
<evidence type="ECO:0000256" key="5">
    <source>
        <dbReference type="ARBA" id="ARBA00022989"/>
    </source>
</evidence>
<dbReference type="HAMAP" id="MF_00143">
    <property type="entry name" value="UPF0114"/>
    <property type="match status" value="1"/>
</dbReference>
<dbReference type="AlphaFoldDB" id="B8EIF9"/>
<accession>B8EIF9</accession>
<dbReference type="PANTHER" id="PTHR38596:SF1">
    <property type="entry name" value="UPF0114 PROTEIN YQHA"/>
    <property type="match status" value="1"/>
</dbReference>
<organism evidence="8 9">
    <name type="scientific">Methylocella silvestris (strain DSM 15510 / CIP 108128 / LMG 27833 / NCIMB 13906 / BL2)</name>
    <dbReference type="NCBI Taxonomy" id="395965"/>
    <lineage>
        <taxon>Bacteria</taxon>
        <taxon>Pseudomonadati</taxon>
        <taxon>Pseudomonadota</taxon>
        <taxon>Alphaproteobacteria</taxon>
        <taxon>Hyphomicrobiales</taxon>
        <taxon>Beijerinckiaceae</taxon>
        <taxon>Methylocella</taxon>
    </lineage>
</organism>
<evidence type="ECO:0000313" key="9">
    <source>
        <dbReference type="Proteomes" id="UP000002257"/>
    </source>
</evidence>
<feature type="transmembrane region" description="Helical" evidence="7">
    <location>
        <begin position="35"/>
        <end position="53"/>
    </location>
</feature>
<comment type="subcellular location">
    <subcellularLocation>
        <location evidence="1 7">Cell membrane</location>
        <topology evidence="1 7">Multi-pass membrane protein</topology>
    </subcellularLocation>
</comment>
<protein>
    <recommendedName>
        <fullName evidence="7">UPF0114 protein Msil_2348</fullName>
    </recommendedName>
</protein>
<keyword evidence="4 7" id="KW-0812">Transmembrane</keyword>
<dbReference type="KEGG" id="msl:Msil_2348"/>
<feature type="transmembrane region" description="Helical" evidence="7">
    <location>
        <begin position="158"/>
        <end position="178"/>
    </location>
</feature>
<dbReference type="Pfam" id="PF03350">
    <property type="entry name" value="UPF0114"/>
    <property type="match status" value="1"/>
</dbReference>
<dbReference type="STRING" id="395965.Msil_2348"/>
<evidence type="ECO:0000256" key="4">
    <source>
        <dbReference type="ARBA" id="ARBA00022692"/>
    </source>
</evidence>
<dbReference type="PANTHER" id="PTHR38596">
    <property type="entry name" value="UPF0114 PROTEIN YQHA"/>
    <property type="match status" value="1"/>
</dbReference>
<dbReference type="HOGENOM" id="CLU_097887_0_0_5"/>
<sequence length="186" mass="20325">MASRWSFNPIGTSPGEGAMKPVERGIENLFFASRWLMAPFLAGLIIGLLTLLYKFCVKLIVFVTHLRDADQSDVIVGILSLIDFSLTANLILIVICSTFENFVRPINVSDHPSWPEGLTRIGFAGLKQKLLSSIVAITSVNILERLLELDQSFQPEKLGLALGALLIFALTMLILALADRTSSGGH</sequence>
<evidence type="ECO:0000256" key="1">
    <source>
        <dbReference type="ARBA" id="ARBA00004651"/>
    </source>
</evidence>